<dbReference type="Pfam" id="PF07228">
    <property type="entry name" value="SpoIIE"/>
    <property type="match status" value="1"/>
</dbReference>
<dbReference type="PANTHER" id="PTHR35801">
    <property type="entry name" value="PHOSPHOSERINE PHOSPHATASE RSBX"/>
    <property type="match status" value="1"/>
</dbReference>
<dbReference type="Proteomes" id="UP001595891">
    <property type="component" value="Unassembled WGS sequence"/>
</dbReference>
<name>A0ABV9E556_9ACTN</name>
<dbReference type="SMART" id="SM00331">
    <property type="entry name" value="PP2C_SIG"/>
    <property type="match status" value="1"/>
</dbReference>
<proteinExistence type="predicted"/>
<feature type="domain" description="PPM-type phosphatase" evidence="1">
    <location>
        <begin position="145"/>
        <end position="334"/>
    </location>
</feature>
<dbReference type="Gene3D" id="3.60.40.10">
    <property type="entry name" value="PPM-type phosphatase domain"/>
    <property type="match status" value="1"/>
</dbReference>
<dbReference type="SUPFAM" id="SSF55874">
    <property type="entry name" value="ATPase domain of HSP90 chaperone/DNA topoisomerase II/histidine kinase"/>
    <property type="match status" value="1"/>
</dbReference>
<comment type="caution">
    <text evidence="2">The sequence shown here is derived from an EMBL/GenBank/DDBJ whole genome shotgun (WGS) entry which is preliminary data.</text>
</comment>
<keyword evidence="3" id="KW-1185">Reference proteome</keyword>
<dbReference type="PANTHER" id="PTHR35801:SF1">
    <property type="entry name" value="PHOSPHOSERINE PHOSPHATASE RSBX"/>
    <property type="match status" value="1"/>
</dbReference>
<dbReference type="InterPro" id="IPR001932">
    <property type="entry name" value="PPM-type_phosphatase-like_dom"/>
</dbReference>
<organism evidence="2 3">
    <name type="scientific">Sphaerisporangium corydalis</name>
    <dbReference type="NCBI Taxonomy" id="1441875"/>
    <lineage>
        <taxon>Bacteria</taxon>
        <taxon>Bacillati</taxon>
        <taxon>Actinomycetota</taxon>
        <taxon>Actinomycetes</taxon>
        <taxon>Streptosporangiales</taxon>
        <taxon>Streptosporangiaceae</taxon>
        <taxon>Sphaerisporangium</taxon>
    </lineage>
</organism>
<accession>A0ABV9E556</accession>
<sequence>MDPLSPPRQDVWLRMEDPSAIGAARRIATALAEDRNFGEEHVGQVAVAVSEAASNLVKHASSGMMLVRPHASSPATIEVVSIDDGPGMADTVGPIRDGYSTAGTLGIGLGAITRLSDSYDIYSRPGVGTVLSMRFTAKDAPPPDSRACGLYRPVGDEVECGDAFAYEDTGTVVTAIVCDGLGHGLAAAIASREAIRVFRERSDSSPTTIVERVHNSLGHTRGGAVAVVRIDRSTGSVRYTGIGNISGWICHSEGRQGLVSVPGIAGHKARTFREFQYELPPHGVVVMHSDGLTERWDLTSYPGLLTHTAPVIAGTLLRDAAIRRDDACVLAIRADR</sequence>
<dbReference type="Gene3D" id="3.30.565.10">
    <property type="entry name" value="Histidine kinase-like ATPase, C-terminal domain"/>
    <property type="match status" value="1"/>
</dbReference>
<dbReference type="Pfam" id="PF13581">
    <property type="entry name" value="HATPase_c_2"/>
    <property type="match status" value="1"/>
</dbReference>
<protein>
    <submittedName>
        <fullName evidence="2">ATP-binding protein</fullName>
    </submittedName>
</protein>
<evidence type="ECO:0000313" key="2">
    <source>
        <dbReference type="EMBL" id="MFC4584651.1"/>
    </source>
</evidence>
<dbReference type="SUPFAM" id="SSF81606">
    <property type="entry name" value="PP2C-like"/>
    <property type="match status" value="1"/>
</dbReference>
<dbReference type="InterPro" id="IPR039248">
    <property type="entry name" value="Ptase_RsbX"/>
</dbReference>
<evidence type="ECO:0000259" key="1">
    <source>
        <dbReference type="SMART" id="SM00331"/>
    </source>
</evidence>
<dbReference type="InterPro" id="IPR036890">
    <property type="entry name" value="HATPase_C_sf"/>
</dbReference>
<dbReference type="RefSeq" id="WP_262847103.1">
    <property type="nucleotide sequence ID" value="NZ_JANZYP010000057.1"/>
</dbReference>
<keyword evidence="2" id="KW-0547">Nucleotide-binding</keyword>
<gene>
    <name evidence="2" type="ORF">ACFO8L_01105</name>
</gene>
<dbReference type="InterPro" id="IPR003594">
    <property type="entry name" value="HATPase_dom"/>
</dbReference>
<dbReference type="CDD" id="cd16934">
    <property type="entry name" value="HATPase_RsbT-like"/>
    <property type="match status" value="1"/>
</dbReference>
<dbReference type="EMBL" id="JBHSFN010000001">
    <property type="protein sequence ID" value="MFC4584651.1"/>
    <property type="molecule type" value="Genomic_DNA"/>
</dbReference>
<dbReference type="GO" id="GO:0005524">
    <property type="term" value="F:ATP binding"/>
    <property type="evidence" value="ECO:0007669"/>
    <property type="project" value="UniProtKB-KW"/>
</dbReference>
<reference evidence="3" key="1">
    <citation type="journal article" date="2019" name="Int. J. Syst. Evol. Microbiol.">
        <title>The Global Catalogue of Microorganisms (GCM) 10K type strain sequencing project: providing services to taxonomists for standard genome sequencing and annotation.</title>
        <authorList>
            <consortium name="The Broad Institute Genomics Platform"/>
            <consortium name="The Broad Institute Genome Sequencing Center for Infectious Disease"/>
            <person name="Wu L."/>
            <person name="Ma J."/>
        </authorList>
    </citation>
    <scope>NUCLEOTIDE SEQUENCE [LARGE SCALE GENOMIC DNA]</scope>
    <source>
        <strain evidence="3">CCUG 49560</strain>
    </source>
</reference>
<dbReference type="InterPro" id="IPR036457">
    <property type="entry name" value="PPM-type-like_dom_sf"/>
</dbReference>
<keyword evidence="2" id="KW-0067">ATP-binding</keyword>
<evidence type="ECO:0000313" key="3">
    <source>
        <dbReference type="Proteomes" id="UP001595891"/>
    </source>
</evidence>